<comment type="similarity">
    <text evidence="1">Belongs to the CFAP298 family.</text>
</comment>
<name>A0A5A8CW11_CAFRO</name>
<evidence type="ECO:0000313" key="7">
    <source>
        <dbReference type="Proteomes" id="UP000322899"/>
    </source>
</evidence>
<reference evidence="7 8" key="1">
    <citation type="submission" date="2019-07" db="EMBL/GenBank/DDBJ databases">
        <title>Genomes of Cafeteria roenbergensis.</title>
        <authorList>
            <person name="Fischer M.G."/>
            <person name="Hackl T."/>
            <person name="Roman M."/>
        </authorList>
    </citation>
    <scope>NUCLEOTIDE SEQUENCE [LARGE SCALE GENOMIC DNA]</scope>
    <source>
        <strain evidence="3 8">BVI</strain>
        <strain evidence="5 10">Cflag</strain>
        <strain evidence="6 7">E4-10P</strain>
        <strain evidence="4 9">RCC970-E3</strain>
    </source>
</reference>
<proteinExistence type="inferred from homology"/>
<dbReference type="EMBL" id="VLTN01000004">
    <property type="protein sequence ID" value="KAA0156380.1"/>
    <property type="molecule type" value="Genomic_DNA"/>
</dbReference>
<keyword evidence="8" id="KW-1185">Reference proteome</keyword>
<evidence type="ECO:0000313" key="6">
    <source>
        <dbReference type="EMBL" id="KAA0177755.1"/>
    </source>
</evidence>
<dbReference type="EMBL" id="VLTL01000039">
    <property type="protein sequence ID" value="KAA0166435.1"/>
    <property type="molecule type" value="Genomic_DNA"/>
</dbReference>
<dbReference type="PANTHER" id="PTHR13238">
    <property type="entry name" value="PROTEIN C21ORF59"/>
    <property type="match status" value="1"/>
</dbReference>
<gene>
    <name evidence="6" type="ORF">FNF27_00927</name>
    <name evidence="4" type="ORF">FNF28_03076</name>
    <name evidence="3" type="ORF">FNF29_01173</name>
    <name evidence="5" type="ORF">FNF31_00367</name>
</gene>
<evidence type="ECO:0000313" key="9">
    <source>
        <dbReference type="Proteomes" id="UP000324907"/>
    </source>
</evidence>
<dbReference type="OrthoDB" id="276065at2759"/>
<protein>
    <submittedName>
        <fullName evidence="3">Uncharacterized protein</fullName>
    </submittedName>
</protein>
<dbReference type="EMBL" id="VLTO01000003">
    <property type="protein sequence ID" value="KAA0177755.1"/>
    <property type="molecule type" value="Genomic_DNA"/>
</dbReference>
<dbReference type="InterPro" id="IPR021298">
    <property type="entry name" value="CFAP298"/>
</dbReference>
<evidence type="ECO:0000313" key="8">
    <source>
        <dbReference type="Proteomes" id="UP000323011"/>
    </source>
</evidence>
<sequence length="342" mass="36234">MVVIHVKRTEADQFLVETTVTESNDALIRRLVRIWNGRLLLLRLADAAEQLAEHGVAKVEEERGLDDKTVAMSRKVEAETPGGRPMEAGTAAEREGRRLCSALGHSAPGAGAGAAAAAAAGASSGASSGAGGSSGALSLPPGWRACPDPSEQRTGVAPPEAQANTIRETVAAARALVHKDAVRRRVALTEEAIAEAKANVGGAVTIAYPMGLPECDPIRDMLAGTEDVEGLAVSAELLEEDTAQLWFAGKEFDRAQTVGDRVGRNEKTKVIGRLQKRGGGPPVREPAISEAERKAMMAHYFKKQQELKELAEDDTDDFMAASWADPKALKRGLTGATNVRFR</sequence>
<evidence type="ECO:0000313" key="5">
    <source>
        <dbReference type="EMBL" id="KAA0168485.1"/>
    </source>
</evidence>
<dbReference type="OMA" id="YRKQEEW"/>
<evidence type="ECO:0000313" key="3">
    <source>
        <dbReference type="EMBL" id="KAA0156380.1"/>
    </source>
</evidence>
<evidence type="ECO:0000313" key="10">
    <source>
        <dbReference type="Proteomes" id="UP000325113"/>
    </source>
</evidence>
<dbReference type="AlphaFoldDB" id="A0A5A8CW11"/>
<feature type="region of interest" description="Disordered" evidence="2">
    <location>
        <begin position="73"/>
        <end position="94"/>
    </location>
</feature>
<dbReference type="EMBL" id="VLTM01000002">
    <property type="protein sequence ID" value="KAA0168485.1"/>
    <property type="molecule type" value="Genomic_DNA"/>
</dbReference>
<dbReference type="PANTHER" id="PTHR13238:SF0">
    <property type="entry name" value="CILIA- AND FLAGELLA-ASSOCIATED PROTEIN 298"/>
    <property type="match status" value="1"/>
</dbReference>
<dbReference type="Proteomes" id="UP000323011">
    <property type="component" value="Unassembled WGS sequence"/>
</dbReference>
<accession>A0A5A8CW11</accession>
<evidence type="ECO:0000313" key="4">
    <source>
        <dbReference type="EMBL" id="KAA0166435.1"/>
    </source>
</evidence>
<dbReference type="Proteomes" id="UP000324907">
    <property type="component" value="Unassembled WGS sequence"/>
</dbReference>
<dbReference type="GO" id="GO:0003352">
    <property type="term" value="P:regulation of cilium movement"/>
    <property type="evidence" value="ECO:0007669"/>
    <property type="project" value="InterPro"/>
</dbReference>
<feature type="region of interest" description="Disordered" evidence="2">
    <location>
        <begin position="122"/>
        <end position="161"/>
    </location>
</feature>
<comment type="caution">
    <text evidence="3">The sequence shown here is derived from an EMBL/GenBank/DDBJ whole genome shotgun (WGS) entry which is preliminary data.</text>
</comment>
<dbReference type="Proteomes" id="UP000322899">
    <property type="component" value="Unassembled WGS sequence"/>
</dbReference>
<evidence type="ECO:0000256" key="2">
    <source>
        <dbReference type="SAM" id="MobiDB-lite"/>
    </source>
</evidence>
<organism evidence="3 8">
    <name type="scientific">Cafeteria roenbergensis</name>
    <name type="common">Marine flagellate</name>
    <dbReference type="NCBI Taxonomy" id="33653"/>
    <lineage>
        <taxon>Eukaryota</taxon>
        <taxon>Sar</taxon>
        <taxon>Stramenopiles</taxon>
        <taxon>Bigyra</taxon>
        <taxon>Opalozoa</taxon>
        <taxon>Bicosoecida</taxon>
        <taxon>Cafeteriaceae</taxon>
        <taxon>Cafeteria</taxon>
    </lineage>
</organism>
<dbReference type="Pfam" id="PF11069">
    <property type="entry name" value="CFAP298"/>
    <property type="match status" value="1"/>
</dbReference>
<dbReference type="Proteomes" id="UP000325113">
    <property type="component" value="Unassembled WGS sequence"/>
</dbReference>
<evidence type="ECO:0000256" key="1">
    <source>
        <dbReference type="ARBA" id="ARBA00009619"/>
    </source>
</evidence>